<reference evidence="8" key="2">
    <citation type="submission" date="2025-08" db="UniProtKB">
        <authorList>
            <consortium name="RefSeq"/>
        </authorList>
    </citation>
    <scope>IDENTIFICATION</scope>
    <source>
        <tissue evidence="8">Leaf</tissue>
    </source>
</reference>
<dbReference type="InterPro" id="IPR008949">
    <property type="entry name" value="Isoprenoid_synthase_dom_sf"/>
</dbReference>
<feature type="transmembrane region" description="Helical" evidence="6">
    <location>
        <begin position="6"/>
        <end position="25"/>
    </location>
</feature>
<dbReference type="Pfam" id="PF00348">
    <property type="entry name" value="polyprenyl_synt"/>
    <property type="match status" value="1"/>
</dbReference>
<accession>A0A9W3DSW5</accession>
<evidence type="ECO:0000256" key="5">
    <source>
        <dbReference type="RuleBase" id="RU004466"/>
    </source>
</evidence>
<comment type="cofactor">
    <cofactor evidence="1">
        <name>Mg(2+)</name>
        <dbReference type="ChEBI" id="CHEBI:18420"/>
    </cofactor>
</comment>
<dbReference type="PROSITE" id="PS00723">
    <property type="entry name" value="POLYPRENYL_SYNTHASE_1"/>
    <property type="match status" value="1"/>
</dbReference>
<organism evidence="7 8">
    <name type="scientific">Raphanus sativus</name>
    <name type="common">Radish</name>
    <name type="synonym">Raphanus raphanistrum var. sativus</name>
    <dbReference type="NCBI Taxonomy" id="3726"/>
    <lineage>
        <taxon>Eukaryota</taxon>
        <taxon>Viridiplantae</taxon>
        <taxon>Streptophyta</taxon>
        <taxon>Embryophyta</taxon>
        <taxon>Tracheophyta</taxon>
        <taxon>Spermatophyta</taxon>
        <taxon>Magnoliopsida</taxon>
        <taxon>eudicotyledons</taxon>
        <taxon>Gunneridae</taxon>
        <taxon>Pentapetalae</taxon>
        <taxon>rosids</taxon>
        <taxon>malvids</taxon>
        <taxon>Brassicales</taxon>
        <taxon>Brassicaceae</taxon>
        <taxon>Brassiceae</taxon>
        <taxon>Raphanus</taxon>
    </lineage>
</organism>
<evidence type="ECO:0000256" key="1">
    <source>
        <dbReference type="ARBA" id="ARBA00001946"/>
    </source>
</evidence>
<evidence type="ECO:0000256" key="2">
    <source>
        <dbReference type="ARBA" id="ARBA00006706"/>
    </source>
</evidence>
<dbReference type="GO" id="GO:0046872">
    <property type="term" value="F:metal ion binding"/>
    <property type="evidence" value="ECO:0007669"/>
    <property type="project" value="UniProtKB-KW"/>
</dbReference>
<dbReference type="GO" id="GO:0004311">
    <property type="term" value="F:geranylgeranyl diphosphate synthase activity"/>
    <property type="evidence" value="ECO:0007669"/>
    <property type="project" value="TreeGrafter"/>
</dbReference>
<evidence type="ECO:0000256" key="4">
    <source>
        <dbReference type="ARBA" id="ARBA00022842"/>
    </source>
</evidence>
<sequence>MGNRETLAYTLIWIFLYLKSLFWRFRPRYTVVKSVFFRLAHHLNIPRLAAVTSYNFDFKLYMVNKVASVNKALDEAVPLREPALKIRESMRYTLLSSGKRVRPMLCLAACELVGGQESTAMPAACAVEMLHVSSLIQDDLPCMDNDDLRRGKPSNHKAFSEGIAVLTADALIALAVTKMAASISLGVSSERVLRAVMEMTRAVGTEGLIAGQAADIAAEVVAGALVGGGSDEEIERLRKYARCIGLLFQVVDDVLDVTKSSEELGKTAGKDLVARKLTYPSLMGVEKSNEYAKKLNVQAREHLQGFDSHKVAPLLSLADYIVNRQN</sequence>
<evidence type="ECO:0000256" key="3">
    <source>
        <dbReference type="ARBA" id="ARBA00022723"/>
    </source>
</evidence>
<dbReference type="PANTHER" id="PTHR43281:SF20">
    <property type="entry name" value="GERANYLGERANYL PYROPHOSPHATE SYNTHASE 10, MITOCHONDRIAL"/>
    <property type="match status" value="1"/>
</dbReference>
<gene>
    <name evidence="8" type="primary">LOC108862946</name>
</gene>
<dbReference type="Proteomes" id="UP000504610">
    <property type="component" value="Chromosome 5"/>
</dbReference>
<dbReference type="RefSeq" id="XP_056866809.1">
    <property type="nucleotide sequence ID" value="XM_057010829.1"/>
</dbReference>
<evidence type="ECO:0000256" key="6">
    <source>
        <dbReference type="SAM" id="Phobius"/>
    </source>
</evidence>
<keyword evidence="3" id="KW-0479">Metal-binding</keyword>
<evidence type="ECO:0000313" key="7">
    <source>
        <dbReference type="Proteomes" id="UP000504610"/>
    </source>
</evidence>
<reference evidence="7" key="1">
    <citation type="journal article" date="2019" name="Database">
        <title>The radish genome database (RadishGD): an integrated information resource for radish genomics.</title>
        <authorList>
            <person name="Yu H.J."/>
            <person name="Baek S."/>
            <person name="Lee Y.J."/>
            <person name="Cho A."/>
            <person name="Mun J.H."/>
        </authorList>
    </citation>
    <scope>NUCLEOTIDE SEQUENCE [LARGE SCALE GENOMIC DNA]</scope>
    <source>
        <strain evidence="7">cv. WK10039</strain>
    </source>
</reference>
<keyword evidence="6" id="KW-0472">Membrane</keyword>
<dbReference type="CDD" id="cd00685">
    <property type="entry name" value="Trans_IPPS_HT"/>
    <property type="match status" value="1"/>
</dbReference>
<dbReference type="PANTHER" id="PTHR43281">
    <property type="entry name" value="FARNESYL DIPHOSPHATE SYNTHASE"/>
    <property type="match status" value="1"/>
</dbReference>
<keyword evidence="6" id="KW-1133">Transmembrane helix</keyword>
<dbReference type="AlphaFoldDB" id="A0A9W3DSW5"/>
<keyword evidence="5" id="KW-0808">Transferase</keyword>
<keyword evidence="6" id="KW-0812">Transmembrane</keyword>
<dbReference type="SUPFAM" id="SSF48576">
    <property type="entry name" value="Terpenoid synthases"/>
    <property type="match status" value="1"/>
</dbReference>
<dbReference type="InterPro" id="IPR000092">
    <property type="entry name" value="Polyprenyl_synt"/>
</dbReference>
<proteinExistence type="inferred from homology"/>
<dbReference type="GO" id="GO:0008299">
    <property type="term" value="P:isoprenoid biosynthetic process"/>
    <property type="evidence" value="ECO:0007669"/>
    <property type="project" value="InterPro"/>
</dbReference>
<comment type="similarity">
    <text evidence="2 5">Belongs to the FPP/GGPP synthase family.</text>
</comment>
<dbReference type="GO" id="GO:0005737">
    <property type="term" value="C:cytoplasm"/>
    <property type="evidence" value="ECO:0007669"/>
    <property type="project" value="UniProtKB-ARBA"/>
</dbReference>
<name>A0A9W3DSW5_RAPSA</name>
<keyword evidence="7" id="KW-1185">Reference proteome</keyword>
<keyword evidence="4" id="KW-0460">Magnesium</keyword>
<evidence type="ECO:0000313" key="8">
    <source>
        <dbReference type="RefSeq" id="XP_056866809.1"/>
    </source>
</evidence>
<dbReference type="InterPro" id="IPR033749">
    <property type="entry name" value="Polyprenyl_synt_CS"/>
</dbReference>
<dbReference type="Gene3D" id="1.10.600.10">
    <property type="entry name" value="Farnesyl Diphosphate Synthase"/>
    <property type="match status" value="2"/>
</dbReference>
<protein>
    <submittedName>
        <fullName evidence="8">Geranylgeranyl pyrophosphate synthase 10, mitochondrial-like isoform X2</fullName>
    </submittedName>
</protein>
<dbReference type="PROSITE" id="PS00444">
    <property type="entry name" value="POLYPRENYL_SYNTHASE_2"/>
    <property type="match status" value="1"/>
</dbReference>
<dbReference type="GeneID" id="108862946"/>